<proteinExistence type="predicted"/>
<sequence>MSNPKDIDQFDTQIKRTSDRLRGGSNSPPEIQDKDASPDDSTPQTNTGTAPTSSTNGASGQGRKGKTTGKKGPSPSGALKDANPGTSSAPNAGSTQLSQTATVGNAGGGSSSDPPSAPGTLASGGVAPEPPKGTSAGAQASAPGAQGSNLAPNPQPPTQVSNTTQAPSIQAVTAATATPSALIAPEIVNKTVMSNAQLTGTTSQAVQAKFMAGTNTILSRIEECSPDAIKSWLQSKGYSLVQIGPSVTSTEVSKSNEKDSLVTDSPTGIRPEPSNDGASSRPANAASAAPLAVPTPNAVTTAPSAEANTTPSQTEQSRKRPITSSLGPFDLTTEEDDPEPTKTTSTNVVKFSDEGIEAHGLVALPKYFAPKMAALNAYIPLTVFNPQWLRQDLLQQSIRSRSSFSNHNNFSSLPVYEGPGGSSSNTNDDRRNDYKNQRSRSRRGSWNGSRNFRDRSPQRRRFNGGEAWRRDSGREDRRGDDRDNSNAAGKAK</sequence>
<reference evidence="3" key="1">
    <citation type="journal article" date="2011" name="Proc. Natl. Acad. Sci. U.S.A.">
        <title>Obligate biotrophy features unraveled by the genomic analysis of rust fungi.</title>
        <authorList>
            <person name="Duplessis S."/>
            <person name="Cuomo C.A."/>
            <person name="Lin Y.-C."/>
            <person name="Aerts A."/>
            <person name="Tisserant E."/>
            <person name="Veneault-Fourrey C."/>
            <person name="Joly D.L."/>
            <person name="Hacquard S."/>
            <person name="Amselem J."/>
            <person name="Cantarel B.L."/>
            <person name="Chiu R."/>
            <person name="Coutinho P.M."/>
            <person name="Feau N."/>
            <person name="Field M."/>
            <person name="Frey P."/>
            <person name="Gelhaye E."/>
            <person name="Goldberg J."/>
            <person name="Grabherr M.G."/>
            <person name="Kodira C.D."/>
            <person name="Kohler A."/>
            <person name="Kuees U."/>
            <person name="Lindquist E.A."/>
            <person name="Lucas S.M."/>
            <person name="Mago R."/>
            <person name="Mauceli E."/>
            <person name="Morin E."/>
            <person name="Murat C."/>
            <person name="Pangilinan J.L."/>
            <person name="Park R."/>
            <person name="Pearson M."/>
            <person name="Quesneville H."/>
            <person name="Rouhier N."/>
            <person name="Sakthikumar S."/>
            <person name="Salamov A.A."/>
            <person name="Schmutz J."/>
            <person name="Selles B."/>
            <person name="Shapiro H."/>
            <person name="Tanguay P."/>
            <person name="Tuskan G.A."/>
            <person name="Henrissat B."/>
            <person name="Van de Peer Y."/>
            <person name="Rouze P."/>
            <person name="Ellis J.G."/>
            <person name="Dodds P.N."/>
            <person name="Schein J.E."/>
            <person name="Zhong S."/>
            <person name="Hamelin R.C."/>
            <person name="Grigoriev I.V."/>
            <person name="Szabo L.J."/>
            <person name="Martin F."/>
        </authorList>
    </citation>
    <scope>NUCLEOTIDE SEQUENCE [LARGE SCALE GENOMIC DNA]</scope>
    <source>
        <strain evidence="3">98AG31 / pathotype 3-4-7</strain>
    </source>
</reference>
<dbReference type="Proteomes" id="UP000001072">
    <property type="component" value="Unassembled WGS sequence"/>
</dbReference>
<feature type="compositionally biased region" description="Polar residues" evidence="1">
    <location>
        <begin position="84"/>
        <end position="103"/>
    </location>
</feature>
<dbReference type="EMBL" id="GL883124">
    <property type="protein sequence ID" value="EGG03551.1"/>
    <property type="molecule type" value="Genomic_DNA"/>
</dbReference>
<accession>F4RVN4</accession>
<keyword evidence="3" id="KW-1185">Reference proteome</keyword>
<evidence type="ECO:0000256" key="1">
    <source>
        <dbReference type="SAM" id="MobiDB-lite"/>
    </source>
</evidence>
<evidence type="ECO:0000313" key="3">
    <source>
        <dbReference type="Proteomes" id="UP000001072"/>
    </source>
</evidence>
<feature type="compositionally biased region" description="Polar residues" evidence="1">
    <location>
        <begin position="297"/>
        <end position="315"/>
    </location>
</feature>
<feature type="region of interest" description="Disordered" evidence="1">
    <location>
        <begin position="1"/>
        <end position="167"/>
    </location>
</feature>
<dbReference type="GeneID" id="18930444"/>
<feature type="compositionally biased region" description="Low complexity" evidence="1">
    <location>
        <begin position="278"/>
        <end position="294"/>
    </location>
</feature>
<feature type="compositionally biased region" description="Basic and acidic residues" evidence="1">
    <location>
        <begin position="467"/>
        <end position="484"/>
    </location>
</feature>
<feature type="region of interest" description="Disordered" evidence="1">
    <location>
        <begin position="404"/>
        <end position="492"/>
    </location>
</feature>
<feature type="compositionally biased region" description="Basic and acidic residues" evidence="1">
    <location>
        <begin position="427"/>
        <end position="436"/>
    </location>
</feature>
<evidence type="ECO:0000313" key="2">
    <source>
        <dbReference type="EMBL" id="EGG03551.1"/>
    </source>
</evidence>
<dbReference type="KEGG" id="mlr:MELLADRAFT_65501"/>
<gene>
    <name evidence="2" type="ORF">MELLADRAFT_65501</name>
</gene>
<dbReference type="InParanoid" id="F4RVN4"/>
<organism evidence="3">
    <name type="scientific">Melampsora larici-populina (strain 98AG31 / pathotype 3-4-7)</name>
    <name type="common">Poplar leaf rust fungus</name>
    <dbReference type="NCBI Taxonomy" id="747676"/>
    <lineage>
        <taxon>Eukaryota</taxon>
        <taxon>Fungi</taxon>
        <taxon>Dikarya</taxon>
        <taxon>Basidiomycota</taxon>
        <taxon>Pucciniomycotina</taxon>
        <taxon>Pucciniomycetes</taxon>
        <taxon>Pucciniales</taxon>
        <taxon>Melampsoraceae</taxon>
        <taxon>Melampsora</taxon>
    </lineage>
</organism>
<feature type="compositionally biased region" description="Basic and acidic residues" evidence="1">
    <location>
        <begin position="1"/>
        <end position="22"/>
    </location>
</feature>
<name>F4RVN4_MELLP</name>
<dbReference type="RefSeq" id="XP_007413345.1">
    <property type="nucleotide sequence ID" value="XM_007413283.1"/>
</dbReference>
<dbReference type="HOGENOM" id="CLU_694604_0_0_1"/>
<protein>
    <submittedName>
        <fullName evidence="2">Uncharacterized protein</fullName>
    </submittedName>
</protein>
<feature type="compositionally biased region" description="Polar residues" evidence="1">
    <location>
        <begin position="158"/>
        <end position="167"/>
    </location>
</feature>
<dbReference type="AlphaFoldDB" id="F4RVN4"/>
<feature type="region of interest" description="Disordered" evidence="1">
    <location>
        <begin position="248"/>
        <end position="345"/>
    </location>
</feature>
<dbReference type="VEuPathDB" id="FungiDB:MELLADRAFT_65501"/>
<feature type="compositionally biased region" description="Low complexity" evidence="1">
    <location>
        <begin position="135"/>
        <end position="148"/>
    </location>
</feature>
<feature type="compositionally biased region" description="Polar residues" evidence="1">
    <location>
        <begin position="39"/>
        <end position="58"/>
    </location>
</feature>